<dbReference type="Proteomes" id="UP001461498">
    <property type="component" value="Unassembled WGS sequence"/>
</dbReference>
<organism evidence="1 2">
    <name type="scientific">Rhynocoris fuscipes</name>
    <dbReference type="NCBI Taxonomy" id="488301"/>
    <lineage>
        <taxon>Eukaryota</taxon>
        <taxon>Metazoa</taxon>
        <taxon>Ecdysozoa</taxon>
        <taxon>Arthropoda</taxon>
        <taxon>Hexapoda</taxon>
        <taxon>Insecta</taxon>
        <taxon>Pterygota</taxon>
        <taxon>Neoptera</taxon>
        <taxon>Paraneoptera</taxon>
        <taxon>Hemiptera</taxon>
        <taxon>Heteroptera</taxon>
        <taxon>Panheteroptera</taxon>
        <taxon>Cimicomorpha</taxon>
        <taxon>Reduviidae</taxon>
        <taxon>Harpactorinae</taxon>
        <taxon>Harpactorini</taxon>
        <taxon>Rhynocoris</taxon>
    </lineage>
</organism>
<dbReference type="EMBL" id="JAPXFL010000002">
    <property type="protein sequence ID" value="KAK9510377.1"/>
    <property type="molecule type" value="Genomic_DNA"/>
</dbReference>
<reference evidence="1 2" key="1">
    <citation type="submission" date="2022-12" db="EMBL/GenBank/DDBJ databases">
        <title>Chromosome-level genome assembly of true bugs.</title>
        <authorList>
            <person name="Ma L."/>
            <person name="Li H."/>
        </authorList>
    </citation>
    <scope>NUCLEOTIDE SEQUENCE [LARGE SCALE GENOMIC DNA]</scope>
    <source>
        <strain evidence="1">Lab_2022b</strain>
    </source>
</reference>
<evidence type="ECO:0000313" key="2">
    <source>
        <dbReference type="Proteomes" id="UP001461498"/>
    </source>
</evidence>
<accession>A0AAW1DJ16</accession>
<sequence>MCFMLQVKWHTCLADRTQKLNKANLSNIRRKYKTFSNWLKPFLRYSGHKICNFKLFCWQLCQSD</sequence>
<evidence type="ECO:0000313" key="1">
    <source>
        <dbReference type="EMBL" id="KAK9510377.1"/>
    </source>
</evidence>
<comment type="caution">
    <text evidence="1">The sequence shown here is derived from an EMBL/GenBank/DDBJ whole genome shotgun (WGS) entry which is preliminary data.</text>
</comment>
<keyword evidence="2" id="KW-1185">Reference proteome</keyword>
<proteinExistence type="predicted"/>
<name>A0AAW1DJ16_9HEMI</name>
<protein>
    <submittedName>
        <fullName evidence="1">Uncharacterized protein</fullName>
    </submittedName>
</protein>
<dbReference type="AlphaFoldDB" id="A0AAW1DJ16"/>
<gene>
    <name evidence="1" type="ORF">O3M35_005177</name>
</gene>